<dbReference type="OrthoDB" id="9769565at2"/>
<comment type="similarity">
    <text evidence="3">Belongs to the UbiH/COQ6 family.</text>
</comment>
<dbReference type="InterPro" id="IPR051205">
    <property type="entry name" value="UbiH/COQ6_monooxygenase"/>
</dbReference>
<dbReference type="GO" id="GO:0006744">
    <property type="term" value="P:ubiquinone biosynthetic process"/>
    <property type="evidence" value="ECO:0007669"/>
    <property type="project" value="UniProtKB-UniPathway"/>
</dbReference>
<dbReference type="RefSeq" id="WP_149104829.1">
    <property type="nucleotide sequence ID" value="NZ_VTFT01000003.1"/>
</dbReference>
<evidence type="ECO:0000259" key="8">
    <source>
        <dbReference type="Pfam" id="PF01494"/>
    </source>
</evidence>
<dbReference type="PRINTS" id="PR00420">
    <property type="entry name" value="RNGMNOXGNASE"/>
</dbReference>
<evidence type="ECO:0000256" key="7">
    <source>
        <dbReference type="ARBA" id="ARBA00023033"/>
    </source>
</evidence>
<evidence type="ECO:0000256" key="3">
    <source>
        <dbReference type="ARBA" id="ARBA00005349"/>
    </source>
</evidence>
<dbReference type="GO" id="GO:0071949">
    <property type="term" value="F:FAD binding"/>
    <property type="evidence" value="ECO:0007669"/>
    <property type="project" value="InterPro"/>
</dbReference>
<dbReference type="InterPro" id="IPR010971">
    <property type="entry name" value="UbiH/COQ6"/>
</dbReference>
<evidence type="ECO:0000313" key="9">
    <source>
        <dbReference type="EMBL" id="TYT23122.1"/>
    </source>
</evidence>
<dbReference type="SUPFAM" id="SSF51905">
    <property type="entry name" value="FAD/NAD(P)-binding domain"/>
    <property type="match status" value="1"/>
</dbReference>
<dbReference type="PROSITE" id="PS01304">
    <property type="entry name" value="UBIH"/>
    <property type="match status" value="1"/>
</dbReference>
<sequence>MSRRDLHDVAVVGGGVVGAACALALARLGLDVCLVEAVRPAAWSPAEPDLRVYALAPDNVALLDGLDAWQAVRSARAQPYRRMRVWDAAGGDPIVFDADALARPELGWIVEHGLLVDVLWQSLQRGGVRLVCPARVEALEQGADAATLRLDDGTRIAARIAIAADGAASPLRRLAGIAADAHDYAQQGVVAYVQTERPHEDTAWQRFLPGGPLALLPWVDGRCSIVWTLPADEAARVLALDDEGFARSITTAFDARLGGILPTTRRLAFPLQRQLSATQHLQRVLVVGDAAHAVHPLAGQGVNLGLRDVSALRDSIVEAQRRRLPWEAPHRLARWARVRRSENAVAAYAFEGINRLFSNDALAATLVRGHLLGLAGRVPPLADLFWRRAAGG</sequence>
<dbReference type="InterPro" id="IPR018168">
    <property type="entry name" value="Ubi_Hdrlase_CS"/>
</dbReference>
<keyword evidence="4" id="KW-0285">Flavoprotein</keyword>
<dbReference type="Gene3D" id="3.50.50.60">
    <property type="entry name" value="FAD/NAD(P)-binding domain"/>
    <property type="match status" value="2"/>
</dbReference>
<dbReference type="Pfam" id="PF01494">
    <property type="entry name" value="FAD_binding_3"/>
    <property type="match status" value="1"/>
</dbReference>
<dbReference type="EMBL" id="VTFT01000003">
    <property type="protein sequence ID" value="TYT23122.1"/>
    <property type="molecule type" value="Genomic_DNA"/>
</dbReference>
<evidence type="ECO:0000256" key="4">
    <source>
        <dbReference type="ARBA" id="ARBA00022630"/>
    </source>
</evidence>
<proteinExistence type="inferred from homology"/>
<dbReference type="UniPathway" id="UPA00232"/>
<comment type="pathway">
    <text evidence="2">Cofactor biosynthesis; ubiquinone biosynthesis.</text>
</comment>
<name>A0A5D4XJK9_9GAMM</name>
<dbReference type="Proteomes" id="UP000324973">
    <property type="component" value="Unassembled WGS sequence"/>
</dbReference>
<accession>A0A5D4XJK9</accession>
<dbReference type="InterPro" id="IPR002938">
    <property type="entry name" value="FAD-bd"/>
</dbReference>
<dbReference type="PROSITE" id="PS51257">
    <property type="entry name" value="PROKAR_LIPOPROTEIN"/>
    <property type="match status" value="1"/>
</dbReference>
<dbReference type="PANTHER" id="PTHR43876:SF8">
    <property type="entry name" value="2-OCTAPRENYL-6-METHOXYPHENOL HYDROXYLASE"/>
    <property type="match status" value="1"/>
</dbReference>
<feature type="domain" description="FAD-binding" evidence="8">
    <location>
        <begin position="8"/>
        <end position="317"/>
    </location>
</feature>
<keyword evidence="10" id="KW-1185">Reference proteome</keyword>
<dbReference type="NCBIfam" id="TIGR01988">
    <property type="entry name" value="Ubi-OHases"/>
    <property type="match status" value="1"/>
</dbReference>
<dbReference type="PANTHER" id="PTHR43876">
    <property type="entry name" value="UBIQUINONE BIOSYNTHESIS MONOOXYGENASE COQ6, MITOCHONDRIAL"/>
    <property type="match status" value="1"/>
</dbReference>
<gene>
    <name evidence="9" type="ORF">FZO89_17950</name>
</gene>
<dbReference type="GO" id="GO:0008681">
    <property type="term" value="F:2-octaprenyl-6-methoxyphenol hydroxylase activity"/>
    <property type="evidence" value="ECO:0007669"/>
    <property type="project" value="TreeGrafter"/>
</dbReference>
<keyword evidence="7" id="KW-0503">Monooxygenase</keyword>
<dbReference type="InterPro" id="IPR036188">
    <property type="entry name" value="FAD/NAD-bd_sf"/>
</dbReference>
<comment type="caution">
    <text evidence="9">The sequence shown here is derived from an EMBL/GenBank/DDBJ whole genome shotgun (WGS) entry which is preliminary data.</text>
</comment>
<evidence type="ECO:0000256" key="1">
    <source>
        <dbReference type="ARBA" id="ARBA00001974"/>
    </source>
</evidence>
<evidence type="ECO:0000256" key="5">
    <source>
        <dbReference type="ARBA" id="ARBA00022827"/>
    </source>
</evidence>
<reference evidence="9 10" key="1">
    <citation type="submission" date="2019-08" db="EMBL/GenBank/DDBJ databases">
        <title>Luteimonas viscosus sp. nov., isolated from soil of a sunflower field.</title>
        <authorList>
            <person name="Jianli Z."/>
            <person name="Ying Z."/>
        </authorList>
    </citation>
    <scope>NUCLEOTIDE SEQUENCE [LARGE SCALE GENOMIC DNA]</scope>
    <source>
        <strain evidence="9 10">XBU10</strain>
    </source>
</reference>
<comment type="cofactor">
    <cofactor evidence="1">
        <name>FAD</name>
        <dbReference type="ChEBI" id="CHEBI:57692"/>
    </cofactor>
</comment>
<evidence type="ECO:0000256" key="2">
    <source>
        <dbReference type="ARBA" id="ARBA00004749"/>
    </source>
</evidence>
<organism evidence="9 10">
    <name type="scientific">Luteimonas viscosa</name>
    <dbReference type="NCBI Taxonomy" id="1132694"/>
    <lineage>
        <taxon>Bacteria</taxon>
        <taxon>Pseudomonadati</taxon>
        <taxon>Pseudomonadota</taxon>
        <taxon>Gammaproteobacteria</taxon>
        <taxon>Lysobacterales</taxon>
        <taxon>Lysobacteraceae</taxon>
        <taxon>Luteimonas</taxon>
    </lineage>
</organism>
<keyword evidence="6" id="KW-0560">Oxidoreductase</keyword>
<protein>
    <submittedName>
        <fullName evidence="9">FAD-dependent oxidoreductase</fullName>
    </submittedName>
</protein>
<evidence type="ECO:0000256" key="6">
    <source>
        <dbReference type="ARBA" id="ARBA00023002"/>
    </source>
</evidence>
<dbReference type="AlphaFoldDB" id="A0A5D4XJK9"/>
<keyword evidence="5" id="KW-0274">FAD</keyword>
<evidence type="ECO:0000313" key="10">
    <source>
        <dbReference type="Proteomes" id="UP000324973"/>
    </source>
</evidence>